<dbReference type="CDD" id="cd00102">
    <property type="entry name" value="IPT"/>
    <property type="match status" value="5"/>
</dbReference>
<keyword evidence="2" id="KW-0812">Transmembrane</keyword>
<keyword evidence="2" id="KW-0472">Membrane</keyword>
<feature type="transmembrane region" description="Helical" evidence="2">
    <location>
        <begin position="6781"/>
        <end position="6803"/>
    </location>
</feature>
<dbReference type="InterPro" id="IPR013783">
    <property type="entry name" value="Ig-like_fold"/>
</dbReference>
<evidence type="ECO:0000313" key="5">
    <source>
        <dbReference type="EMBL" id="VFT86204.1"/>
    </source>
</evidence>
<evidence type="ECO:0000313" key="4">
    <source>
        <dbReference type="EMBL" id="KAF0700134.1"/>
    </source>
</evidence>
<feature type="domain" description="IPT/TIG" evidence="3">
    <location>
        <begin position="349"/>
        <end position="433"/>
    </location>
</feature>
<feature type="transmembrane region" description="Helical" evidence="2">
    <location>
        <begin position="7284"/>
        <end position="7306"/>
    </location>
</feature>
<dbReference type="InterPro" id="IPR002909">
    <property type="entry name" value="IPT_dom"/>
</dbReference>
<dbReference type="OrthoDB" id="439917at2759"/>
<dbReference type="SUPFAM" id="SSF57184">
    <property type="entry name" value="Growth factor receptor domain"/>
    <property type="match status" value="2"/>
</dbReference>
<gene>
    <name evidence="5" type="primary">Aste57867_9322</name>
    <name evidence="4" type="ORF">As57867_009286</name>
    <name evidence="5" type="ORF">ASTE57867_9322</name>
</gene>
<dbReference type="SMART" id="SM00429">
    <property type="entry name" value="IPT"/>
    <property type="match status" value="9"/>
</dbReference>
<dbReference type="EMBL" id="VJMH01005136">
    <property type="protein sequence ID" value="KAF0700134.1"/>
    <property type="molecule type" value="Genomic_DNA"/>
</dbReference>
<dbReference type="Gene3D" id="2.10.50.10">
    <property type="entry name" value="Tumor Necrosis Factor Receptor, subunit A, domain 2"/>
    <property type="match status" value="3"/>
</dbReference>
<dbReference type="Proteomes" id="UP000332933">
    <property type="component" value="Unassembled WGS sequence"/>
</dbReference>
<dbReference type="Pfam" id="PF01833">
    <property type="entry name" value="TIG"/>
    <property type="match status" value="12"/>
</dbReference>
<reference evidence="4" key="2">
    <citation type="submission" date="2019-06" db="EMBL/GenBank/DDBJ databases">
        <title>Genomics analysis of Aphanomyces spp. identifies a new class of oomycete effector associated with host adaptation.</title>
        <authorList>
            <person name="Gaulin E."/>
        </authorList>
    </citation>
    <scope>NUCLEOTIDE SEQUENCE</scope>
    <source>
        <strain evidence="4">CBS 578.67</strain>
    </source>
</reference>
<reference evidence="5 6" key="1">
    <citation type="submission" date="2019-03" db="EMBL/GenBank/DDBJ databases">
        <authorList>
            <person name="Gaulin E."/>
            <person name="Dumas B."/>
        </authorList>
    </citation>
    <scope>NUCLEOTIDE SEQUENCE [LARGE SCALE GENOMIC DNA]</scope>
    <source>
        <strain evidence="5">CBS 568.67</strain>
    </source>
</reference>
<keyword evidence="6" id="KW-1185">Reference proteome</keyword>
<evidence type="ECO:0000313" key="6">
    <source>
        <dbReference type="Proteomes" id="UP000332933"/>
    </source>
</evidence>
<dbReference type="PANTHER" id="PTHR46104">
    <property type="entry name" value="GENE 9195-RELATED-RELATED"/>
    <property type="match status" value="1"/>
</dbReference>
<feature type="domain" description="IPT/TIG" evidence="3">
    <location>
        <begin position="2366"/>
        <end position="2455"/>
    </location>
</feature>
<protein>
    <submittedName>
        <fullName evidence="5">Aste57867_9322 protein</fullName>
    </submittedName>
</protein>
<feature type="transmembrane region" description="Helical" evidence="2">
    <location>
        <begin position="7050"/>
        <end position="7077"/>
    </location>
</feature>
<feature type="transmembrane region" description="Helical" evidence="2">
    <location>
        <begin position="6894"/>
        <end position="6914"/>
    </location>
</feature>
<feature type="transmembrane region" description="Helical" evidence="2">
    <location>
        <begin position="6974"/>
        <end position="6995"/>
    </location>
</feature>
<feature type="domain" description="IPT/TIG" evidence="3">
    <location>
        <begin position="3284"/>
        <end position="3369"/>
    </location>
</feature>
<proteinExistence type="predicted"/>
<dbReference type="EMBL" id="CAADRA010005157">
    <property type="protein sequence ID" value="VFT86204.1"/>
    <property type="molecule type" value="Genomic_DNA"/>
</dbReference>
<feature type="transmembrane region" description="Helical" evidence="2">
    <location>
        <begin position="6832"/>
        <end position="6851"/>
    </location>
</feature>
<feature type="domain" description="IPT/TIG" evidence="3">
    <location>
        <begin position="4869"/>
        <end position="4953"/>
    </location>
</feature>
<dbReference type="SMART" id="SM01411">
    <property type="entry name" value="Ephrin_rec_like"/>
    <property type="match status" value="4"/>
</dbReference>
<feature type="domain" description="IPT/TIG" evidence="3">
    <location>
        <begin position="524"/>
        <end position="609"/>
    </location>
</feature>
<feature type="transmembrane region" description="Helical" evidence="2">
    <location>
        <begin position="7172"/>
        <end position="7194"/>
    </location>
</feature>
<accession>A0A485KMI1</accession>
<dbReference type="InterPro" id="IPR009030">
    <property type="entry name" value="Growth_fac_rcpt_cys_sf"/>
</dbReference>
<dbReference type="InterPro" id="IPR014756">
    <property type="entry name" value="Ig_E-set"/>
</dbReference>
<dbReference type="CDD" id="cd00603">
    <property type="entry name" value="IPT_PCSR"/>
    <property type="match status" value="3"/>
</dbReference>
<feature type="domain" description="IPT/TIG" evidence="3">
    <location>
        <begin position="436"/>
        <end position="522"/>
    </location>
</feature>
<feature type="domain" description="IPT/TIG" evidence="3">
    <location>
        <begin position="3195"/>
        <end position="3282"/>
    </location>
</feature>
<feature type="region of interest" description="Disordered" evidence="1">
    <location>
        <begin position="7830"/>
        <end position="7850"/>
    </location>
</feature>
<evidence type="ECO:0000259" key="3">
    <source>
        <dbReference type="SMART" id="SM00429"/>
    </source>
</evidence>
<feature type="domain" description="IPT/TIG" evidence="3">
    <location>
        <begin position="611"/>
        <end position="697"/>
    </location>
</feature>
<dbReference type="Gene3D" id="2.60.40.10">
    <property type="entry name" value="Immunoglobulins"/>
    <property type="match status" value="16"/>
</dbReference>
<feature type="transmembrane region" description="Helical" evidence="2">
    <location>
        <begin position="7250"/>
        <end position="7272"/>
    </location>
</feature>
<dbReference type="PANTHER" id="PTHR46104:SF1">
    <property type="entry name" value="GENE 9195-RELATED"/>
    <property type="match status" value="1"/>
</dbReference>
<name>A0A485KMI1_9STRA</name>
<organism evidence="5 6">
    <name type="scientific">Aphanomyces stellatus</name>
    <dbReference type="NCBI Taxonomy" id="120398"/>
    <lineage>
        <taxon>Eukaryota</taxon>
        <taxon>Sar</taxon>
        <taxon>Stramenopiles</taxon>
        <taxon>Oomycota</taxon>
        <taxon>Saprolegniomycetes</taxon>
        <taxon>Saprolegniales</taxon>
        <taxon>Verrucalvaceae</taxon>
        <taxon>Aphanomyces</taxon>
    </lineage>
</organism>
<keyword evidence="2" id="KW-1133">Transmembrane helix</keyword>
<evidence type="ECO:0000256" key="1">
    <source>
        <dbReference type="SAM" id="MobiDB-lite"/>
    </source>
</evidence>
<evidence type="ECO:0000256" key="2">
    <source>
        <dbReference type="SAM" id="Phobius"/>
    </source>
</evidence>
<sequence length="7930" mass="847624">MITFSGDLQSTLVFCKFGDTEIAASVANSSAVSCLTPSVSLPTVVPVTIVERTLFSKSSTEYVSTTLFAFEFAPTLTSIYPTSGSSFQKSFVELTGSWFSERSVVRLGNAFATCTIFTNSTCTIEIPPNAVEIQGGGAVPVDISNNNQDYTLTNLIYFYAPRAAVLGIHPTTIRSSTLLSITGKYFSQTFPSTLCCRVNEHVILANYISPSQIQCLVPSLPAGLYVLEVSVNGQDYSNDKVEFTVQDPIEIYSIQPSFGSMQGQTLVQLTTNSLLSNFSSDTYCSFGGQVSPLNILNGSSGTCLSPPSGNAGYVTLDIVQSSVPYSIVTPTSYYVSVTSLKSTYSYITPLQVTSIFPSRGFQHGGTIVSILGTNFVNSGQAACVFGNVSVPAVVVSPMSMRCVTPELPPSSPVSVAVTANGVDIVQTNMLYYLVPDIKLMNMTPNRSTLAGGGIVEVYGTGFRAANNLSCIFGAAAPVPAVVKSSAALECLVPPYSRETTVVFTIAMNQHDWSPSGLSFSYQQSAILYSVSPLVGPHSGNTPLIVVGEGFTSNMTCQFGDVMTNITLVTSRKIQCNSPPVSMDVDFVLFQVNDPLLATGQTNPLPFYFVDLPPIIEVQPKSGPMIGQTQVVLTLGSDMGFYQTVFCKFCDAIVPGVFGDAVHVTCLPLAQRYPGNCPLTISVNGIDFSGPIWNYTFYKSPTLTSLFPSRGQSGTQISVYGDSFVNSTYGQCKIGVSAVPATFLSSSELLCVAPLTNSVQNEIQQITLSGPTPQPTIQTVTTTAMPAANEVQVVTTSAWANGPQIQTITSSISPVQSNTVEITTFSNYQPEVQWLVFQVNPQMPEVQTITTTGTASGFFTVEVLGFNVNVGYQDSALTVQQSLQTAAAGHSFSVTRSGIVSNGYTWFVTFDSDVGAMPMIQLVSSTSLGGTSPTVAFARSRLGTVKDVQTISLYGTWFTGTGITMDILFNGNVVVSGVAIPISASALATALNAAGNLGTVSVTGSYNTYLSYTGSTNELFQFDITMQSRGALESLLQIRFNSYRGYSAVVHKISATTPAPAGTFTLSLGTSTTPALNYNISPYNLKVALQGLVGVNVAMVQELQAASYPTNLRTLAMTFSPLSGDIATLVVQTASPTNTGLYGDTSSTLSTGLSASILPLANGMYLSGAFKVSHPITGALMSAATNIQCGSLTTLLGATSCAVVGPGINGEYKWTLSLASVVVPITVSNVGMVGANPQVQVTKFTPASVAKIQAIALSNTHVTDIHRVQVVGVGALWEVQSIAILAQSAIQGVFSIQYGSETTGNFTASATAQDIQNEFSRFRWLNGVAVSRQSTTNGTFAGFTWLITFYTPGDIAALQLQTSNLVGVGLTTQVTEVVKGIPCEIQQVVLAIPDRTVVSGTFTLSFGGAITANLPYAATVAQVQTALQLTLNAAVNVSLVTPNPEGGSTWAITFPMHAGNIPVLAVDASNLASTPNTAPATIRVQVVQQGMTQPLYGSFIVGFQGQMATVSLPTTTSALATALNGIIPGGVTVNTGLVDHTGGGIWDVTFTSLGVQPLMTFNLASVRGTLATATDTRLRTGTQYDLQVVTTTAATSGTFFLAYGNLETANLAYNALDTDVQSAINGLLTTGTVTVTRTSSGTNSYSWTVTFQEPNSIPLVAGGVNLVGQIMATRLMPSPLTPVQGTFSISYMSKSVVVAANTSALQMASFISSLPNVGSVAVTRTGDALLNAFVWTITYLQNAGTQGTLAVASNSLTSTGQVGIASTVIQEGTATCCLAGTFRVAFGPTTRALPGTLSVEQNWPIVTTSQDLTQFLGRGELVQINGYSFTVDLFLPFDATRLPLSAPYPNVNNPAAVGYTQYTTPWLDVTTTTAQAFTNALGTIPSMTSVQVSRSPKPVNNGYSWSVTFVGATTTDPPLLRVTSALSLGTLSASITTPRTQGEVRMIYVSATSTISGTFSFSIGGVSAPALAWNASARDMKASLETLYKTVNVTRTPLFTTNYNYLGDGYGWFVTFASDTGTARTLVFNAANLATKYSATAVANWMLVTPGTSTSLGGTFQLSYLGYTTTSLAYNEVPANVQSALNVLPSIAAVAVTRSGPDPNQGYSWSITFLPNPSKPNAQQRGNFEPLMPVSSLTGTAASVAVVEQVAGSFLDGTYLLKFGAQTTALLAYNAPADVVQDALQLFQWIGSVAVSRSVVNAAGGYTYSITFATTPGQVNILAHDDTQLLGTQAQVVVQVIQAGVNPITGTFAVSFNGSTTGSLAYNILPADLQVALEALPSIGTVAVSQSTSLNSYAWQVTFLATGDPPNLGNLPLMTLDSLNLHGTSVQPLVTELQAGCCSVQVALNGQDWTSDVLSFRYEASMTVQRVSPSSGPLTGGTVLTLHGTNFVNASMECLFGTVTTAVSYVNASVVTCVAPPQGMAQALFVAIQWAPYGLVSVIHTVADSQAMFQYYAPVELTSLTPAFGSLDGTTYLRITGSNFINSTALACAYVSYVLAVDRQLVQTVAARFVSSTEIGCKAPTLTSMFPASASTWTNSVSATTSISISNNGVDFTTHPSNFTSLPAFQASAITPSSGPLGGGTVATVQLAPVQCNPNVVRCRFGNHTPVLVSSCQANQITCRTPSHRPEPAIYTLQVTSSSLVGEIQTITTTSPSSIISGFFRLGLQGYSTSLLSSSVSTTSMQNALNQNIPLLNVVAVTRTANAVGYTWSITFALESGNIGPLEPDSSMLEGPGATVLVATIQNGPMGTIQHEIQQIQFSQPVLANEVQLVTLAWSPLVVDTQRISLTSSVVISGTFTVSYNGIASAALPFNADAPTVQGALQAIAGVGSVAVTQTHATNTRGYTWDVTFLNAIGARPTLTASNANLSPVASATLTVTKLFVGTSPVNGTFALSYLTFATPSLAYNIDAATLQSYLNTLLPAAVPIVTKEFRATSTIWRITFGLVNFALAQLTVTSPSLVGSGVSVTTSRATTGGILLGGSFKVVYNGVPTVATIPLSSTTPTALAAALAPLTPAFTLTSASTALSYQYTLAFVATAGNVPPLALDVSLLTGTSVSANVTTLINGTYAPLSGTFQLGLNTAATPAMAFNAPGATVATAIQALPNVGAVAVSPIAALANGFQWQVTFQDTWRASYAANLHAIVPQTSLLGGTNASVGFWPLVDTYGLQLPLFVTTNGQDYVDTHLVFTYHEMIVVDSLDPLNGPTSGGTIVTVILAAQSMAFGLLQSVSCRFDAQVVAGVVVTSNQIQCPSPAHATAGAVAVDISANGVDFSDSGVTFSYRLPLNLQSISPTRGPVAGGTLIAVAMAAINLLDVYACKIGGQVIQAEQTNATHVLCRTPSMASPGAVAVEITCNHQVFTSSDIQFTYVNPLYLTSITPAWGAATGGNTVRIRGGVFDQSQPTQCRFGEKIVDALVLSNDYVSCAPPRFDPIGQVQTISTTASGYVPDVQDVVVSAAPDQPLVLLVETSGNVPSIETHVVSITGQTTPEVQVIQPTVDTLSLEIRTVSTRMTPTITEVKTIALTATPIHEVQQINVYVNTAALAAAQLEVQAISLPIAATEPGTFGVQFRGVQTPPLPYATCTLAQLQSALEALDTIGSLRVTLATQSNTRVWSITFLDNTGPLPLLVIDTSALTVVAPASIQVMSIQHATTIGLGGAFAVSYNGQTSADIPVRASASDVASVIQALPNVQNPIVVTRTDLDCNGGATWTITFLSTPTANGNLPVMVLQTARLTGTAVVGSVTPVTDANTIAGNFQLGFQGSLTATLYPTTTETAMASAVQTLTQVPVVGVTKVGPTSVNGYSWHVTFGGAPAWIPDLVGVSALSGVGAAVVTSTTRVAQVSEVQQLTLSATSLIGGTFVLQMGGQQTTTLPSDVSALDMRTALNALANVGSFVVSKGATDGVGGCAWQITFATLAGPQNLLQVVTTDPFGRPSLFDFGTRDLSLVMTRVQQGVGSAIAGVFQVAVNGQLSSAIPFDATAAEMQQALQTIEPVQVSTTGVFGLNNIMDWTITFLTPLAAPRQLTATTSTLTPGSSIVQFGTLQAGLIQEVRQIVTSQSTGSFVCTFATVASGAIPFNANAASVLTALSVLPAMGALQVSGSNPWLITFTQLTSPIPTLTCGAGQTVTVVQTSTATALAGTFRLGFNNLWSINVAPNAPAATVQSALNTLLGVGSVTVTQSANVINNGQQWTVTFINMPGSQPLLVVDASLLTGTNAQVHVTRQVEGSHVTGTFGLAVNGGATGPLSPQITAADMTTALQSVLRCASCVSVTRSTPLGAGGFAWTIQFLPFDPSSQTFLPQIQIPFNQLSVVAASSLNCTGLVVSVSNPTNGSASIGGAFVLRYRDQPTVPIPWDATPETLLLAIQHIRSIPNATFFRVTRAGPFVTGGMQWRVTFPFNVPYPLEVFRATSFLTGAGTPTVAVSILAGQTIPFQGTFVLQASTARTAPIAFNANGAVMATALNALATIGGVTVTTFHVPAMNQYKWRVSFTSLVNAGPQALLTVPTFLVTGTSAQSYVTKVVTGSQNQLQVVTIAHASLTPTGTFNLVFNGYTSPTALSASCSAAELQAVLQAVPGIGATRVERIAAANGLVGFTWYILLLQLTQAVTRVVVPTTSLLPTLNLVATVAVVNPTTVSLAGSFAVQYGAACVDGTDLASSACVPASTPPLPYNVDAPTLQLALSLLPGLQAVVVTRTGPDYLNGYVWSVSFPTLLGQLALLTTTSSLLGTNASVAVAVATAGVTFDDAKVAVAVTQNGQDYTLGSTVVYRYMPTILVMGVSPTHGPVAGGTELVVRGAAFTNSSQLYCRFGGTSWPLVVVAATYLNATALTCLTPRTTSPGPVVVDVSTNGRGTTQSTFSNTTTAVFTYDALVTVSSVTPSLGPATGNFSVVVVGGPFPPTPELRCRFGQWVVQGVWLKYDAMRCVAPTQPVGTVALEVSINNQDYTAHRVPFYYYPNPTLHRIDPVFGPATAAGTVVNVYGAGKDVVPAVYMSPSRMLCAVPALDPYSSGLQPMPLSEQRNTNPDPSTGSLLLFPMARHFPLVQGRLVSVEISNNQQDFTFTGINFMYYQDPTVVAITPTRLYASSTVGLLVQGAAFLNTTHLACRVGVSTVPGLFVAPTLVLCHIHTTHVKASTPTTLNHPNELVSTSLEPHLVFVEVANNGVDFTTNRVTLEFLGLCPSGFYCPVAYQGQKLPCPRGTYCPGTGNSNYTLCPRGTYQSLLMQSACLRCPIGYHCPQRGLHVPRICPAGFVCDVTGTEMADQPCPQGHFCLEGTATTATQCGHRIASRKMGVTYSHGERGGTVRKGRAAHPSLPSLGSRHAGCWDNSTQDFGLQLSPLPTRFWQELQQMPLSDAMDMFVPIRGRYCMDDACLRVDSPIVAFDNPLLDYQSHFALRRPVPCPPGMYCHVGTAGNASVLKNFTSPQPCFESMYCPEGSGRPDGQGDCPAGFYCPFGIKLPCPAGTYCPLPGSFDPLSCPPGTFNAMVGQTQCATCPEGYICPGFNRIQPVLCPAGFVCSKPQLASPNLQCPPGYYCVAGRLTSDPFRNDTTLRPYPCKAGTYCLGGVVSDDVVAGNYNFAQNCTVGFYCEIASFSPKGIGMCPPGFYCPAGTAVPIPTPKGSFAALNGTVQAALCPPSYYAPTIESTTCYPCPPGTTCPQDGTAVATICAPGTFRSTVDADGIACVPCPQGTWSKNWGLREVGECTLCPPGTVCATNGMTNPCSTTDFPLPYTPTRLNESVSQCLARGSHFYFGVLLEPWIDGDGIGPHFMSHISGQCYFNPQPLGSPLYQRFTEYFGPLADIATGEPHQGYGNLDQLPGPGYFDRGSLYVDLTHSTRFNLERNCTRGFFHNGAWFPGTCEADTICFSSLTAQALICPDGYICDEETTDALALAMPCAPGYVCGYGTTPDVYLESPMGQYKMLCPRRFFCGPATGVGQMTRNTCPTNYFCPTGTVDPYMGLIANDAERRGISATDAHPFLDVTHVVYLREGDVRQLSLHDARCLYGIDPELLNTYSFDAQGGVVDAAIEYNLLCARDNKWRHVFNAIARGECDCVHQVDITLDLFQLWQCQQLPCTLSQMTWRAARASIAGIQFPRYSTTIYATYAALAAAVTNDMAQYLAPHTILKGQTYTLQAPDELYDLYTAVTHVTTYQADLPLWVNFVPNSHDILRLDMCDCQRLFKCPNGTVSPSGSDSIFACVKAGYVLQRRDLIPFNHSRQVNGSGYTALSGTNDPISHIILNPLEVAIVTIDATQLDRNMTYGDHYQISIYKNCKPCPPEYQCSPYSDPPGCTYPNDNNATGQHLYDACVASTHDPSMCDANPFFCEVQGRLQADGSLLKVPGCCSCERLDMAVFFDSNTPVIGYPDDKHGMIEFTISAVAQTQLTIVVELLHGLYYNGFAAAFAATNIEFDIFTPSRARYTPQVPTTDSFMTVLVQDDFAGMALPLNLPMSNVRVPKTTSFHSQMETAVFVDRIADILVGAPAYAATHNLTRISDLQAHLGATPANTSQIMWNDMFGSTIVADPTAAVQFTDVWWDNVQTDGLSNIMLPYLPFFSACAGYDSHTWLSKLLESHPDCTFVDYDATHYVDELLWHKMTQPLSDACLLYDGQGIELQCMFEENLAGGSDKPRWYESATGTTLFHLTKYPMPAHEFIGNASVDNPIYWGQTQTVENMIGTTNLITVAVGPNSNGYPLVVPKTVTLTINYYQQLKGYKIFVNAQVDFNDQCVISTVDQDIQNAATNGIYPCETNIVTGAILSNTYMLNVIFQALSWFELLNQFQFSIQVYFLLFSAIGLGSIVQGYMIYLVNRLFTKMRHPPPFRLVHFIKTIAPQPATATIYLSIPLIGCTMIIYTWWNVLKSTTPAVNPNVLSFEQISGDWLYISALDDTHVKMYKAGRLGTSIVTMGVFMVLLGAKLMIPDHMDQQKEDNIMNQAALESAPTDPFAMPIEKTDEGQGEQDEGDEAAEFWNPLLWKRMNFILVTVMTAVSLLFVFEFSYSATFTSNCFNYLLLYKVVEHVYDNVFDAFVGEALLSTPLSVVVGMTEGLITMSAPDFFGFVMGFIMMQAMMMLDRLFLGPFLAWCSAMMPKWKMQFHRMFRKKRRRTRDQKAAEEAEWRKVCHEIEEKANGIEAILDSFAGYAGETAALYASPLAMAFLYLFAPETQIPALYSILETDLFYYILFAVVTLPFAMVLDTVLWNTQELIHGWKAFEYGTYQRHRFSIRKERWQLNMKIMDKSIAEEFQAVDLLCFSSQYYFLILLYTSGVLYLIFGFSIWIRQSYNPFGDRMLFIIVALVFLLCLGCMRLCIYVGNKLKIWVPKALRGTIDDEIAAKLALGAGRQQDLEMERMEMQALNSERFRHRFLEKNRPWILQHMVELFTPRTLQLPGPLGDGKPAVEYVRDIYNELMNMGEGRRLKGDRSDISSDDEDELFKQRQNWSNVPVEGTTKDLALYWLAKARKRRLFGKFVAGIILQHKGDTCHVCQKTEAGGYTMSVDIATPDGKEMDKTGLDKLIKGFEEQYSETETDADLWKAYFRQHATFITMCNVCVSVLEQKRMARLVQPIGQQTKTRAEDLSSDEDGDGGDDVVFEAMVVSRTSAEGRVMSKWLQAARKRLGGVFPRDNARAEMEAYAERMRAKKARKTKKKRVDSDDEDPSVHWKVNLTEASRALLLRWVWQAREDQYRVFRDKGEKLRKQVEDVGAKMHEVDDWFFSKEMRMQGVELNETARKLLEDQLALEHDIDVKKRAVTQEVESYVVEKRDAMTKETDAFNNLIESDRAVLKTKLAAREAELLEEKKRKEVEFLEIQKQARVDNGGKVPPMLMQEHRAYLAKMDEDRRKEREDAEAVAGEKENQKQDAFNRKLALSESGIINRQALTAHRMLALRKDMMNTLRQQEKSWQNKAMTWLEKATRKVAVKEQEDAENALAAKKRKKVV</sequence>
<dbReference type="SUPFAM" id="SSF81296">
    <property type="entry name" value="E set domains"/>
    <property type="match status" value="14"/>
</dbReference>
<feature type="domain" description="IPT/TIG" evidence="3">
    <location>
        <begin position="4769"/>
        <end position="4859"/>
    </location>
</feature>